<name>A0A392T783_9FABA</name>
<evidence type="ECO:0000313" key="3">
    <source>
        <dbReference type="Proteomes" id="UP000265520"/>
    </source>
</evidence>
<comment type="caution">
    <text evidence="2">The sequence shown here is derived from an EMBL/GenBank/DDBJ whole genome shotgun (WGS) entry which is preliminary data.</text>
</comment>
<feature type="compositionally biased region" description="Basic and acidic residues" evidence="1">
    <location>
        <begin position="43"/>
        <end position="70"/>
    </location>
</feature>
<organism evidence="2 3">
    <name type="scientific">Trifolium medium</name>
    <dbReference type="NCBI Taxonomy" id="97028"/>
    <lineage>
        <taxon>Eukaryota</taxon>
        <taxon>Viridiplantae</taxon>
        <taxon>Streptophyta</taxon>
        <taxon>Embryophyta</taxon>
        <taxon>Tracheophyta</taxon>
        <taxon>Spermatophyta</taxon>
        <taxon>Magnoliopsida</taxon>
        <taxon>eudicotyledons</taxon>
        <taxon>Gunneridae</taxon>
        <taxon>Pentapetalae</taxon>
        <taxon>rosids</taxon>
        <taxon>fabids</taxon>
        <taxon>Fabales</taxon>
        <taxon>Fabaceae</taxon>
        <taxon>Papilionoideae</taxon>
        <taxon>50 kb inversion clade</taxon>
        <taxon>NPAAA clade</taxon>
        <taxon>Hologalegina</taxon>
        <taxon>IRL clade</taxon>
        <taxon>Trifolieae</taxon>
        <taxon>Trifolium</taxon>
    </lineage>
</organism>
<feature type="non-terminal residue" evidence="2">
    <location>
        <position position="1"/>
    </location>
</feature>
<evidence type="ECO:0000256" key="1">
    <source>
        <dbReference type="SAM" id="MobiDB-lite"/>
    </source>
</evidence>
<reference evidence="2 3" key="1">
    <citation type="journal article" date="2018" name="Front. Plant Sci.">
        <title>Red Clover (Trifolium pratense) and Zigzag Clover (T. medium) - A Picture of Genomic Similarities and Differences.</title>
        <authorList>
            <person name="Dluhosova J."/>
            <person name="Istvanek J."/>
            <person name="Nedelnik J."/>
            <person name="Repkova J."/>
        </authorList>
    </citation>
    <scope>NUCLEOTIDE SEQUENCE [LARGE SCALE GENOMIC DNA]</scope>
    <source>
        <strain evidence="3">cv. 10/8</strain>
        <tissue evidence="2">Leaf</tissue>
    </source>
</reference>
<sequence>HTEQKQNTTNRNRTRTNRTETETKTTNLAGTGKHIRRRNKTAMKTDEGRAHTERTAEDDAEPETHRPTVL</sequence>
<accession>A0A392T783</accession>
<dbReference type="AlphaFoldDB" id="A0A392T783"/>
<feature type="compositionally biased region" description="Low complexity" evidence="1">
    <location>
        <begin position="1"/>
        <end position="11"/>
    </location>
</feature>
<dbReference type="Proteomes" id="UP000265520">
    <property type="component" value="Unassembled WGS sequence"/>
</dbReference>
<evidence type="ECO:0000313" key="2">
    <source>
        <dbReference type="EMBL" id="MCI56642.1"/>
    </source>
</evidence>
<feature type="region of interest" description="Disordered" evidence="1">
    <location>
        <begin position="1"/>
        <end position="70"/>
    </location>
</feature>
<keyword evidence="3" id="KW-1185">Reference proteome</keyword>
<dbReference type="EMBL" id="LXQA010515651">
    <property type="protein sequence ID" value="MCI56642.1"/>
    <property type="molecule type" value="Genomic_DNA"/>
</dbReference>
<protein>
    <submittedName>
        <fullName evidence="2">Uncharacterized protein</fullName>
    </submittedName>
</protein>
<proteinExistence type="predicted"/>